<dbReference type="SUPFAM" id="SSF51182">
    <property type="entry name" value="RmlC-like cupins"/>
    <property type="match status" value="1"/>
</dbReference>
<dbReference type="GO" id="GO:0009893">
    <property type="term" value="P:positive regulation of metabolic process"/>
    <property type="evidence" value="ECO:0007669"/>
    <property type="project" value="UniProtKB-ARBA"/>
</dbReference>
<accession>A0A5N6U7R2</accession>
<dbReference type="InterPro" id="IPR036864">
    <property type="entry name" value="Zn2-C6_fun-type_DNA-bd_sf"/>
</dbReference>
<evidence type="ECO:0000313" key="9">
    <source>
        <dbReference type="EMBL" id="KAE8154449.1"/>
    </source>
</evidence>
<dbReference type="InterPro" id="IPR014710">
    <property type="entry name" value="RmlC-like_jellyroll"/>
</dbReference>
<organism evidence="9 10">
    <name type="scientific">Aspergillus avenaceus</name>
    <dbReference type="NCBI Taxonomy" id="36643"/>
    <lineage>
        <taxon>Eukaryota</taxon>
        <taxon>Fungi</taxon>
        <taxon>Dikarya</taxon>
        <taxon>Ascomycota</taxon>
        <taxon>Pezizomycotina</taxon>
        <taxon>Eurotiomycetes</taxon>
        <taxon>Eurotiomycetidae</taxon>
        <taxon>Eurotiales</taxon>
        <taxon>Aspergillaceae</taxon>
        <taxon>Aspergillus</taxon>
        <taxon>Aspergillus subgen. Circumdati</taxon>
    </lineage>
</organism>
<dbReference type="PROSITE" id="PS00463">
    <property type="entry name" value="ZN2_CY6_FUNGAL_1"/>
    <property type="match status" value="1"/>
</dbReference>
<dbReference type="GO" id="GO:0008270">
    <property type="term" value="F:zinc ion binding"/>
    <property type="evidence" value="ECO:0007669"/>
    <property type="project" value="InterPro"/>
</dbReference>
<feature type="region of interest" description="Disordered" evidence="7">
    <location>
        <begin position="736"/>
        <end position="755"/>
    </location>
</feature>
<dbReference type="Pfam" id="PF04082">
    <property type="entry name" value="Fungal_trans"/>
    <property type="match status" value="1"/>
</dbReference>
<evidence type="ECO:0000256" key="4">
    <source>
        <dbReference type="ARBA" id="ARBA00023125"/>
    </source>
</evidence>
<reference evidence="9 10" key="1">
    <citation type="submission" date="2019-04" db="EMBL/GenBank/DDBJ databases">
        <title>Friends and foes A comparative genomics study of 23 Aspergillus species from section Flavi.</title>
        <authorList>
            <consortium name="DOE Joint Genome Institute"/>
            <person name="Kjaerbolling I."/>
            <person name="Vesth T."/>
            <person name="Frisvad J.C."/>
            <person name="Nybo J.L."/>
            <person name="Theobald S."/>
            <person name="Kildgaard S."/>
            <person name="Isbrandt T."/>
            <person name="Kuo A."/>
            <person name="Sato A."/>
            <person name="Lyhne E.K."/>
            <person name="Kogle M.E."/>
            <person name="Wiebenga A."/>
            <person name="Kun R.S."/>
            <person name="Lubbers R.J."/>
            <person name="Makela M.R."/>
            <person name="Barry K."/>
            <person name="Chovatia M."/>
            <person name="Clum A."/>
            <person name="Daum C."/>
            <person name="Haridas S."/>
            <person name="He G."/>
            <person name="LaButti K."/>
            <person name="Lipzen A."/>
            <person name="Mondo S."/>
            <person name="Riley R."/>
            <person name="Salamov A."/>
            <person name="Simmons B.A."/>
            <person name="Magnuson J.K."/>
            <person name="Henrissat B."/>
            <person name="Mortensen U.H."/>
            <person name="Larsen T.O."/>
            <person name="Devries R.P."/>
            <person name="Grigoriev I.V."/>
            <person name="Machida M."/>
            <person name="Baker S.E."/>
            <person name="Andersen M.R."/>
        </authorList>
    </citation>
    <scope>NUCLEOTIDE SEQUENCE [LARGE SCALE GENOMIC DNA]</scope>
    <source>
        <strain evidence="9 10">IBT 18842</strain>
    </source>
</reference>
<dbReference type="SMART" id="SM00066">
    <property type="entry name" value="GAL4"/>
    <property type="match status" value="1"/>
</dbReference>
<feature type="domain" description="Zn(2)-C6 fungal-type" evidence="8">
    <location>
        <begin position="185"/>
        <end position="214"/>
    </location>
</feature>
<dbReference type="Pfam" id="PF00172">
    <property type="entry name" value="Zn_clus"/>
    <property type="match status" value="1"/>
</dbReference>
<keyword evidence="6" id="KW-0539">Nucleus</keyword>
<protein>
    <recommendedName>
        <fullName evidence="8">Zn(2)-C6 fungal-type domain-containing protein</fullName>
    </recommendedName>
</protein>
<dbReference type="AlphaFoldDB" id="A0A5N6U7R2"/>
<keyword evidence="4" id="KW-0238">DNA-binding</keyword>
<dbReference type="CDD" id="cd02231">
    <property type="entry name" value="cupin_BLL6423-like"/>
    <property type="match status" value="1"/>
</dbReference>
<keyword evidence="2" id="KW-0862">Zinc</keyword>
<proteinExistence type="predicted"/>
<dbReference type="GO" id="GO:0000981">
    <property type="term" value="F:DNA-binding transcription factor activity, RNA polymerase II-specific"/>
    <property type="evidence" value="ECO:0007669"/>
    <property type="project" value="InterPro"/>
</dbReference>
<evidence type="ECO:0000259" key="8">
    <source>
        <dbReference type="PROSITE" id="PS50048"/>
    </source>
</evidence>
<evidence type="ECO:0000256" key="6">
    <source>
        <dbReference type="ARBA" id="ARBA00023242"/>
    </source>
</evidence>
<evidence type="ECO:0000256" key="5">
    <source>
        <dbReference type="ARBA" id="ARBA00023163"/>
    </source>
</evidence>
<dbReference type="GO" id="GO:0003677">
    <property type="term" value="F:DNA binding"/>
    <property type="evidence" value="ECO:0007669"/>
    <property type="project" value="UniProtKB-KW"/>
</dbReference>
<dbReference type="Gene3D" id="4.10.240.10">
    <property type="entry name" value="Zn(2)-C6 fungal-type DNA-binding domain"/>
    <property type="match status" value="1"/>
</dbReference>
<dbReference type="OrthoDB" id="40579at2759"/>
<dbReference type="GO" id="GO:0006351">
    <property type="term" value="P:DNA-templated transcription"/>
    <property type="evidence" value="ECO:0007669"/>
    <property type="project" value="InterPro"/>
</dbReference>
<evidence type="ECO:0000256" key="7">
    <source>
        <dbReference type="SAM" id="MobiDB-lite"/>
    </source>
</evidence>
<keyword evidence="5" id="KW-0804">Transcription</keyword>
<dbReference type="InterPro" id="IPR013096">
    <property type="entry name" value="Cupin_2"/>
</dbReference>
<dbReference type="CDD" id="cd00067">
    <property type="entry name" value="GAL4"/>
    <property type="match status" value="1"/>
</dbReference>
<dbReference type="PANTHER" id="PTHR47660:SF2">
    <property type="entry name" value="TRANSCRIPTION FACTOR WITH C2H2 AND ZN(2)-CYS(6) DNA BINDING DOMAIN (EUROFUNG)"/>
    <property type="match status" value="1"/>
</dbReference>
<evidence type="ECO:0000256" key="1">
    <source>
        <dbReference type="ARBA" id="ARBA00022723"/>
    </source>
</evidence>
<dbReference type="InterPro" id="IPR001138">
    <property type="entry name" value="Zn2Cys6_DnaBD"/>
</dbReference>
<evidence type="ECO:0000313" key="10">
    <source>
        <dbReference type="Proteomes" id="UP000325780"/>
    </source>
</evidence>
<dbReference type="PROSITE" id="PS50048">
    <property type="entry name" value="ZN2_CY6_FUNGAL_2"/>
    <property type="match status" value="1"/>
</dbReference>
<dbReference type="EMBL" id="ML742029">
    <property type="protein sequence ID" value="KAE8154449.1"/>
    <property type="molecule type" value="Genomic_DNA"/>
</dbReference>
<dbReference type="Gene3D" id="2.60.120.10">
    <property type="entry name" value="Jelly Rolls"/>
    <property type="match status" value="1"/>
</dbReference>
<dbReference type="InterPro" id="IPR007219">
    <property type="entry name" value="XnlR_reg_dom"/>
</dbReference>
<evidence type="ECO:0000256" key="2">
    <source>
        <dbReference type="ARBA" id="ARBA00022833"/>
    </source>
</evidence>
<keyword evidence="1" id="KW-0479">Metal-binding</keyword>
<dbReference type="Pfam" id="PF07883">
    <property type="entry name" value="Cupin_2"/>
    <property type="match status" value="1"/>
</dbReference>
<evidence type="ECO:0000256" key="3">
    <source>
        <dbReference type="ARBA" id="ARBA00023015"/>
    </source>
</evidence>
<dbReference type="SUPFAM" id="SSF57701">
    <property type="entry name" value="Zn2/Cys6 DNA-binding domain"/>
    <property type="match status" value="1"/>
</dbReference>
<dbReference type="InterPro" id="IPR011051">
    <property type="entry name" value="RmlC_Cupin_sf"/>
</dbReference>
<gene>
    <name evidence="9" type="ORF">BDV25DRAFT_172098</name>
</gene>
<name>A0A5N6U7R2_ASPAV</name>
<keyword evidence="3" id="KW-0805">Transcription regulation</keyword>
<sequence length="837" mass="93525">MTKLNFTKNIRPLQRFITTHNAQGQAVFSNNLSEDMPVQKVNEVTFSLAYTTDQFPAQLSADADLTSYEQNLSSPPGLSISTGTVCRIVDMPPGQTSPMHRTVSLDYGVVLEGEVELLLDSGETRLLKRGDVAVQRATNHAWRNVTPDQGWSRIDLLRRHARGHYPGRKDCTITTSSIKGRVSRACKRCASSKLKCDDTKPCRRCVKRGLDCQWSQEDIVPEPDPSCELSKGFVGMDNQTNCAITSEPVHNDLPTPALDTPLVGEDFYSTAEDPMSQVLMEQSRLPLMMPDDYGLLGANTTSELGLTEADLEFLATFNDYAVGRERPNVATSLSSHSIPESLGLMDKEAYHNSPLSHWTPRTEDNAYMYQQYLSVPKHLDRSISSGAAEGRVLPENLSKEARDTAFTVVVQYENDNSHTRHLRQQQAYALTLQVGLWSGDKRRVEIAESFVQPIITMLRRASHFREERYPPVTPTIMDDEETLQQKWRQWVELESYKRATYHMFTHDIQSSFRLSTHALTSYGELELPFPCARQLWNAKSATEWACTYLQDFSDTPSYFPSLASALKDPSPLHQLPHHIDFPLAAFITIHGMAAMVVDCNRTRYGLSRPWSNLLFQSWQRELEQELDHFGITIAEPLCMSVPSVSLIYQAVSLSLYLPLGILETFAGKDGEKRSADVYRAHLQNTSPLQLRQAAWHAGQILRIAKSIPPGHLTGFGTTCLYFAALALWTYSAISAPGDSAHSEPKSDSGPPRRILLLDDENNNGAVRRFVVSGQGIPALSSENGPARLDDEAAVMRLFQQVLRSKYHNHTVPQQTQAVSHAFSALGSIVRLKEGGRG</sequence>
<dbReference type="PANTHER" id="PTHR47660">
    <property type="entry name" value="TRANSCRIPTION FACTOR WITH C2H2 AND ZN(2)-CYS(6) DNA BINDING DOMAIN (EUROFUNG)-RELATED-RELATED"/>
    <property type="match status" value="1"/>
</dbReference>
<keyword evidence="10" id="KW-1185">Reference proteome</keyword>
<dbReference type="Proteomes" id="UP000325780">
    <property type="component" value="Unassembled WGS sequence"/>
</dbReference>